<proteinExistence type="predicted"/>
<evidence type="ECO:0000313" key="2">
    <source>
        <dbReference type="WBParaSite" id="Pan_g4932.t1"/>
    </source>
</evidence>
<dbReference type="WBParaSite" id="Pan_g4932.t1">
    <property type="protein sequence ID" value="Pan_g4932.t1"/>
    <property type="gene ID" value="Pan_g4932"/>
</dbReference>
<name>A0A7E4VYV3_PANRE</name>
<reference evidence="2" key="2">
    <citation type="submission" date="2020-10" db="UniProtKB">
        <authorList>
            <consortium name="WormBaseParasite"/>
        </authorList>
    </citation>
    <scope>IDENTIFICATION</scope>
</reference>
<protein>
    <submittedName>
        <fullName evidence="2">PX domain-containing protein</fullName>
    </submittedName>
</protein>
<dbReference type="Proteomes" id="UP000492821">
    <property type="component" value="Unassembled WGS sequence"/>
</dbReference>
<evidence type="ECO:0000313" key="1">
    <source>
        <dbReference type="Proteomes" id="UP000492821"/>
    </source>
</evidence>
<reference evidence="1" key="1">
    <citation type="journal article" date="2013" name="Genetics">
        <title>The draft genome and transcriptome of Panagrellus redivivus are shaped by the harsh demands of a free-living lifestyle.</title>
        <authorList>
            <person name="Srinivasan J."/>
            <person name="Dillman A.R."/>
            <person name="Macchietto M.G."/>
            <person name="Heikkinen L."/>
            <person name="Lakso M."/>
            <person name="Fracchia K.M."/>
            <person name="Antoshechkin I."/>
            <person name="Mortazavi A."/>
            <person name="Wong G."/>
            <person name="Sternberg P.W."/>
        </authorList>
    </citation>
    <scope>NUCLEOTIDE SEQUENCE [LARGE SCALE GENOMIC DNA]</scope>
    <source>
        <strain evidence="1">MT8872</strain>
    </source>
</reference>
<keyword evidence="1" id="KW-1185">Reference proteome</keyword>
<organism evidence="1 2">
    <name type="scientific">Panagrellus redivivus</name>
    <name type="common">Microworm</name>
    <dbReference type="NCBI Taxonomy" id="6233"/>
    <lineage>
        <taxon>Eukaryota</taxon>
        <taxon>Metazoa</taxon>
        <taxon>Ecdysozoa</taxon>
        <taxon>Nematoda</taxon>
        <taxon>Chromadorea</taxon>
        <taxon>Rhabditida</taxon>
        <taxon>Tylenchina</taxon>
        <taxon>Panagrolaimomorpha</taxon>
        <taxon>Panagrolaimoidea</taxon>
        <taxon>Panagrolaimidae</taxon>
        <taxon>Panagrellus</taxon>
    </lineage>
</organism>
<accession>A0A7E4VYV3</accession>
<dbReference type="AlphaFoldDB" id="A0A7E4VYV3"/>
<sequence length="143" mass="17342">MCLGAQPHIFLQTRLKTVNSSHFTPRLPVHSSIMSDYMATAFRFKDIVIRLFQLTDYPLLHEECLKLWPEFERFSKFCNHYLHLTIDYCQEVKEFKVWTLYRSYDDFFRVDEDTKMIPKSEFPDKFYLLYGKYLMAKVSNQRL</sequence>